<protein>
    <submittedName>
        <fullName evidence="2">Putative RNA polymerase II transcription factor SIII, subunit A</fullName>
    </submittedName>
</protein>
<organism evidence="2 3">
    <name type="scientific">Rosa chinensis</name>
    <name type="common">China rose</name>
    <dbReference type="NCBI Taxonomy" id="74649"/>
    <lineage>
        <taxon>Eukaryota</taxon>
        <taxon>Viridiplantae</taxon>
        <taxon>Streptophyta</taxon>
        <taxon>Embryophyta</taxon>
        <taxon>Tracheophyta</taxon>
        <taxon>Spermatophyta</taxon>
        <taxon>Magnoliopsida</taxon>
        <taxon>eudicotyledons</taxon>
        <taxon>Gunneridae</taxon>
        <taxon>Pentapetalae</taxon>
        <taxon>rosids</taxon>
        <taxon>fabids</taxon>
        <taxon>Rosales</taxon>
        <taxon>Rosaceae</taxon>
        <taxon>Rosoideae</taxon>
        <taxon>Rosoideae incertae sedis</taxon>
        <taxon>Rosa</taxon>
    </lineage>
</organism>
<dbReference type="GO" id="GO:0006368">
    <property type="term" value="P:transcription elongation by RNA polymerase II"/>
    <property type="evidence" value="ECO:0007669"/>
    <property type="project" value="InterPro"/>
</dbReference>
<gene>
    <name evidence="2" type="ORF">RchiOBHm_Chr1g0337481</name>
</gene>
<name>A0A2P6SCY9_ROSCH</name>
<evidence type="ECO:0000256" key="1">
    <source>
        <dbReference type="SAM" id="MobiDB-lite"/>
    </source>
</evidence>
<evidence type="ECO:0000313" key="3">
    <source>
        <dbReference type="Proteomes" id="UP000238479"/>
    </source>
</evidence>
<dbReference type="PANTHER" id="PTHR47543">
    <property type="entry name" value="OS08G0169600 PROTEIN"/>
    <property type="match status" value="1"/>
</dbReference>
<dbReference type="Pfam" id="PF06881">
    <property type="entry name" value="Elongin_A"/>
    <property type="match status" value="1"/>
</dbReference>
<dbReference type="Proteomes" id="UP000238479">
    <property type="component" value="Chromosome 1"/>
</dbReference>
<proteinExistence type="predicted"/>
<dbReference type="EMBL" id="PDCK01000039">
    <property type="protein sequence ID" value="PRQ56537.1"/>
    <property type="molecule type" value="Genomic_DNA"/>
</dbReference>
<dbReference type="PANTHER" id="PTHR47543:SF2">
    <property type="entry name" value="RNA POLYMERASE II TRANSCRIPTION FACTOR SIII SUBUNIT A"/>
    <property type="match status" value="1"/>
</dbReference>
<dbReference type="GO" id="GO:0070449">
    <property type="term" value="C:elongin complex"/>
    <property type="evidence" value="ECO:0007669"/>
    <property type="project" value="InterPro"/>
</dbReference>
<dbReference type="OrthoDB" id="21513at2759"/>
<comment type="caution">
    <text evidence="2">The sequence shown here is derived from an EMBL/GenBank/DDBJ whole genome shotgun (WGS) entry which is preliminary data.</text>
</comment>
<reference evidence="2 3" key="1">
    <citation type="journal article" date="2018" name="Nat. Genet.">
        <title>The Rosa genome provides new insights in the design of modern roses.</title>
        <authorList>
            <person name="Bendahmane M."/>
        </authorList>
    </citation>
    <scope>NUCLEOTIDE SEQUENCE [LARGE SCALE GENOMIC DNA]</scope>
    <source>
        <strain evidence="3">cv. Old Blush</strain>
    </source>
</reference>
<feature type="region of interest" description="Disordered" evidence="1">
    <location>
        <begin position="97"/>
        <end position="141"/>
    </location>
</feature>
<keyword evidence="3" id="KW-1185">Reference proteome</keyword>
<dbReference type="STRING" id="74649.A0A2P6SCY9"/>
<feature type="compositionally biased region" description="Basic and acidic residues" evidence="1">
    <location>
        <begin position="126"/>
        <end position="135"/>
    </location>
</feature>
<dbReference type="Gene3D" id="6.10.250.3180">
    <property type="match status" value="1"/>
</dbReference>
<accession>A0A2P6SCY9</accession>
<dbReference type="AlphaFoldDB" id="A0A2P6SCY9"/>
<evidence type="ECO:0000313" key="2">
    <source>
        <dbReference type="EMBL" id="PRQ56537.1"/>
    </source>
</evidence>
<sequence>MSFADVSTTIDNQRFLVNVNDMDLDLLEQILPHCSKTQLIHIEKSTKGRDLSPVIDKLWKSAYEKEFGIESTNSVSEIMKKWNLTFKWSELYQEKSKRVKKAEKKEDDRKRSRQVRVCKKVPPSSSDKRNWPKEQVDEESC</sequence>
<dbReference type="Gramene" id="PRQ56537">
    <property type="protein sequence ID" value="PRQ56537"/>
    <property type="gene ID" value="RchiOBHm_Chr1g0337481"/>
</dbReference>
<dbReference type="OMA" id="CFRSAVD"/>
<dbReference type="InterPro" id="IPR010684">
    <property type="entry name" value="RNA_pol_II_trans_fac_SIII_A"/>
</dbReference>